<feature type="transmembrane region" description="Helical" evidence="7">
    <location>
        <begin position="106"/>
        <end position="126"/>
    </location>
</feature>
<evidence type="ECO:0000256" key="3">
    <source>
        <dbReference type="ARBA" id="ARBA00022475"/>
    </source>
</evidence>
<protein>
    <recommendedName>
        <fullName evidence="10">Conjugal transfer protein TraG</fullName>
    </recommendedName>
</protein>
<dbReference type="AlphaFoldDB" id="A0A679FYY8"/>
<evidence type="ECO:0000256" key="5">
    <source>
        <dbReference type="ARBA" id="ARBA00022989"/>
    </source>
</evidence>
<evidence type="ECO:0000313" key="9">
    <source>
        <dbReference type="Proteomes" id="UP000501421"/>
    </source>
</evidence>
<evidence type="ECO:0000256" key="7">
    <source>
        <dbReference type="SAM" id="Phobius"/>
    </source>
</evidence>
<sequence>MLLLEKARQVFAQYGLLVLLFVFSVQTVHILMQAWLMQSLLWLVWLPAVVISLIFLFEKDRFSEKDRRVAFGIWVASLGVMCIGFVHHVIALAAVHLAEGSQEARAFFSMAYYLDGLLLLWFLYLWKHTSLKEKLKQVEETPFSLRSKASVVEKKQGDVQICIDKETGKPVILPYKDRFLHMLILGPTGSGKTSQTILPMVHQDIQNRDAGITVLEPKGDLAEKVYVMALHYGREVIYFNPLLPNCPYFNPLHGQEDDVIENMVTTFKMLNPDSPQFFKDMNETLLRNALKVLKRLYGNRATFIDLNRLLTNANGMGRSMVLEFSRLPAPNEAIAKENADIAAWFLNEYFGERSKTYEHCSGLRSQVTKLISNKYLRRVLNPPNGENDVDFDKYLAEGKVLTISTAQGKLRDLGRFLGYFIILQFQSAVFRRPGNENTRRPHFLYIDEFQVYANSGFADMLTQGRSYRVASHLATQNRALIGMGAGREGKDFIELVSTNARNVIIYPGGNAIDAKYYSEQFGEIIKKEVQKGIARQKFSLLKGFRPLNYDTESIREVEKREARFSPSDIIYRPFGEITYCIIQNNSITPPGVGKIEYIPKELNDQLDRMIEELQQTVFAKEEDHEEEETIPPFTMEEPKEVQDAVIRDFAPVFMNAKEVVERKGKEIVYGDEDYVDDIILSMTGEDVSKKEENVITETNPSQNKGHALFMESIEDDFLY</sequence>
<geneLocation type="plasmid" evidence="8 9">
    <name>pGspE55-1</name>
</geneLocation>
<evidence type="ECO:0008006" key="10">
    <source>
        <dbReference type="Google" id="ProtNLM"/>
    </source>
</evidence>
<gene>
    <name evidence="8" type="ORF">GsuE55_37590</name>
</gene>
<keyword evidence="6 7" id="KW-0472">Membrane</keyword>
<comment type="subcellular location">
    <subcellularLocation>
        <location evidence="1">Cell membrane</location>
        <topology evidence="1">Multi-pass membrane protein</topology>
    </subcellularLocation>
</comment>
<keyword evidence="3" id="KW-1003">Cell membrane</keyword>
<keyword evidence="4 7" id="KW-0812">Transmembrane</keyword>
<keyword evidence="9" id="KW-1185">Reference proteome</keyword>
<dbReference type="GO" id="GO:0005886">
    <property type="term" value="C:plasma membrane"/>
    <property type="evidence" value="ECO:0007669"/>
    <property type="project" value="UniProtKB-SubCell"/>
</dbReference>
<evidence type="ECO:0000256" key="2">
    <source>
        <dbReference type="ARBA" id="ARBA00008806"/>
    </source>
</evidence>
<dbReference type="EMBL" id="AP022558">
    <property type="protein sequence ID" value="BBW98926.1"/>
    <property type="molecule type" value="Genomic_DNA"/>
</dbReference>
<keyword evidence="8" id="KW-0614">Plasmid</keyword>
<feature type="transmembrane region" description="Helical" evidence="7">
    <location>
        <begin position="69"/>
        <end position="94"/>
    </location>
</feature>
<evidence type="ECO:0000256" key="1">
    <source>
        <dbReference type="ARBA" id="ARBA00004651"/>
    </source>
</evidence>
<comment type="similarity">
    <text evidence="2">Belongs to the VirD4/TraG family.</text>
</comment>
<feature type="transmembrane region" description="Helical" evidence="7">
    <location>
        <begin position="12"/>
        <end position="34"/>
    </location>
</feature>
<organism evidence="8 9">
    <name type="scientific">Geobacillus subterraneus</name>
    <dbReference type="NCBI Taxonomy" id="129338"/>
    <lineage>
        <taxon>Bacteria</taxon>
        <taxon>Bacillati</taxon>
        <taxon>Bacillota</taxon>
        <taxon>Bacilli</taxon>
        <taxon>Bacillales</taxon>
        <taxon>Anoxybacillaceae</taxon>
        <taxon>Geobacillus</taxon>
    </lineage>
</organism>
<name>A0A679FYY8_9BACL</name>
<evidence type="ECO:0000313" key="8">
    <source>
        <dbReference type="EMBL" id="BBW98926.1"/>
    </source>
</evidence>
<dbReference type="PANTHER" id="PTHR37937:SF1">
    <property type="entry name" value="CONJUGATIVE TRANSFER: DNA TRANSPORT"/>
    <property type="match status" value="1"/>
</dbReference>
<evidence type="ECO:0000256" key="6">
    <source>
        <dbReference type="ARBA" id="ARBA00023136"/>
    </source>
</evidence>
<dbReference type="Pfam" id="PF02534">
    <property type="entry name" value="T4SS-DNA_transf"/>
    <property type="match status" value="1"/>
</dbReference>
<proteinExistence type="inferred from homology"/>
<dbReference type="InterPro" id="IPR051539">
    <property type="entry name" value="T4SS-coupling_protein"/>
</dbReference>
<feature type="transmembrane region" description="Helical" evidence="7">
    <location>
        <begin position="40"/>
        <end position="57"/>
    </location>
</feature>
<dbReference type="Gene3D" id="3.40.50.300">
    <property type="entry name" value="P-loop containing nucleotide triphosphate hydrolases"/>
    <property type="match status" value="2"/>
</dbReference>
<evidence type="ECO:0000256" key="4">
    <source>
        <dbReference type="ARBA" id="ARBA00022692"/>
    </source>
</evidence>
<dbReference type="SUPFAM" id="SSF52540">
    <property type="entry name" value="P-loop containing nucleoside triphosphate hydrolases"/>
    <property type="match status" value="1"/>
</dbReference>
<keyword evidence="5 7" id="KW-1133">Transmembrane helix</keyword>
<accession>A0A679FYY8</accession>
<reference evidence="9" key="1">
    <citation type="journal article" date="2020" name="Microbiol. Resour. Announc.">
        <title>Complete Genome Sequence of Geobacillus sp. Strain E55-1, Isolated from Mine Geyser in Japan.</title>
        <authorList>
            <person name="Miyazaki K."/>
            <person name="Hase E."/>
            <person name="Tokito N."/>
        </authorList>
    </citation>
    <scope>NUCLEOTIDE SEQUENCE [LARGE SCALE GENOMIC DNA]</scope>
    <source>
        <strain evidence="9">E55-1</strain>
        <plasmid evidence="9">pGspE55-1</plasmid>
    </source>
</reference>
<dbReference type="InterPro" id="IPR003688">
    <property type="entry name" value="TraG/VirD4"/>
</dbReference>
<dbReference type="PANTHER" id="PTHR37937">
    <property type="entry name" value="CONJUGATIVE TRANSFER: DNA TRANSPORT"/>
    <property type="match status" value="1"/>
</dbReference>
<dbReference type="InterPro" id="IPR027417">
    <property type="entry name" value="P-loop_NTPase"/>
</dbReference>
<dbReference type="Proteomes" id="UP000501421">
    <property type="component" value="Plasmid pGspE55-1"/>
</dbReference>